<feature type="compositionally biased region" description="Basic residues" evidence="1">
    <location>
        <begin position="46"/>
        <end position="67"/>
    </location>
</feature>
<feature type="region of interest" description="Disordered" evidence="1">
    <location>
        <begin position="1"/>
        <end position="128"/>
    </location>
</feature>
<feature type="compositionally biased region" description="Polar residues" evidence="1">
    <location>
        <begin position="119"/>
        <end position="128"/>
    </location>
</feature>
<name>X4Y9B0_9VIRU</name>
<sequence length="128" mass="14225">MMRSLIQALKGQNCLFPPQQTGPSLQEEAYSSGMEDSPPHQEAASRRRRRQKQKPKKKKPTKKRRRRDSSSSSCGSSNSNRSESWESCSNTSSGSDRGRRSTRASYNSWAPKPLPAIPGTSSSKGAYF</sequence>
<evidence type="ECO:0000313" key="2">
    <source>
        <dbReference type="EMBL" id="AHV83697.1"/>
    </source>
</evidence>
<feature type="compositionally biased region" description="Low complexity" evidence="1">
    <location>
        <begin position="70"/>
        <end position="95"/>
    </location>
</feature>
<reference evidence="2" key="1">
    <citation type="journal article" date="2014" name="PLoS ONE">
        <title>Full genome virus detection in fecal samples using sensitive nucleic acid preparation, deep sequencing, and a novel iterative sequence classification algorithm.</title>
        <authorList>
            <person name="Cotten M."/>
            <person name="Oude Munnink B."/>
            <person name="Canuti M."/>
            <person name="Deijs M."/>
            <person name="Watson S.J."/>
            <person name="Kellam P."/>
            <person name="van der Hoek L."/>
        </authorList>
    </citation>
    <scope>NUCLEOTIDE SEQUENCE</scope>
    <source>
        <strain evidence="2">TTV_Amsterdam_1994</strain>
    </source>
</reference>
<dbReference type="SMR" id="X4Y9B0"/>
<proteinExistence type="predicted"/>
<protein>
    <submittedName>
        <fullName evidence="2">ORF3</fullName>
    </submittedName>
</protein>
<accession>X4Y9B0</accession>
<evidence type="ECO:0000256" key="1">
    <source>
        <dbReference type="SAM" id="MobiDB-lite"/>
    </source>
</evidence>
<organism evidence="2">
    <name type="scientific">Torque teno virus</name>
    <dbReference type="NCBI Taxonomy" id="68887"/>
    <lineage>
        <taxon>Viruses</taxon>
        <taxon>Monodnaviria</taxon>
        <taxon>Shotokuvirae</taxon>
        <taxon>Commensaviricota</taxon>
        <taxon>Cardeaviricetes</taxon>
        <taxon>Sanitavirales</taxon>
        <taxon>Anelloviridae</taxon>
    </lineage>
</organism>
<dbReference type="EMBL" id="KJ194503">
    <property type="protein sequence ID" value="AHV83697.1"/>
    <property type="molecule type" value="Genomic_DNA"/>
</dbReference>